<dbReference type="EMBL" id="CP045835">
    <property type="protein sequence ID" value="QGG52552.1"/>
    <property type="molecule type" value="Genomic_DNA"/>
</dbReference>
<dbReference type="InterPro" id="IPR044068">
    <property type="entry name" value="CB"/>
</dbReference>
<proteinExistence type="predicted"/>
<feature type="domain" description="Core-binding (CB)" evidence="3">
    <location>
        <begin position="22"/>
        <end position="81"/>
    </location>
</feature>
<dbReference type="Pfam" id="PF02899">
    <property type="entry name" value="Phage_int_SAM_1"/>
    <property type="match status" value="1"/>
</dbReference>
<evidence type="ECO:0000313" key="5">
    <source>
        <dbReference type="Proteomes" id="UP000373269"/>
    </source>
</evidence>
<sequence>MKVIEIGSDEGKRYMLLNREGEPVIPAMKYLFNIGRAENTIKSYAYHLKLYFEFLEVEKIDYQQINLHTFSSFIGWLRSPF</sequence>
<dbReference type="InterPro" id="IPR004107">
    <property type="entry name" value="Integrase_SAM-like_N"/>
</dbReference>
<name>A0ABX6DFF8_9BACI</name>
<dbReference type="PROSITE" id="PS51900">
    <property type="entry name" value="CB"/>
    <property type="match status" value="1"/>
</dbReference>
<accession>A0ABX6DFF8</accession>
<protein>
    <recommendedName>
        <fullName evidence="3">Core-binding (CB) domain-containing protein</fullName>
    </recommendedName>
</protein>
<evidence type="ECO:0000313" key="4">
    <source>
        <dbReference type="EMBL" id="QGG52552.1"/>
    </source>
</evidence>
<evidence type="ECO:0000256" key="1">
    <source>
        <dbReference type="ARBA" id="ARBA00023125"/>
    </source>
</evidence>
<dbReference type="Proteomes" id="UP000373269">
    <property type="component" value="Chromosome"/>
</dbReference>
<keyword evidence="1 2" id="KW-0238">DNA-binding</keyword>
<reference evidence="4 5" key="1">
    <citation type="submission" date="2019-11" db="EMBL/GenBank/DDBJ databases">
        <title>Whole Genome Sequencing and Comparative Genomic Analyses of Lysinibacillus pakistanensis LZH-9, a Halotolerant Strain with Excellent COD Removal Capability.</title>
        <authorList>
            <person name="Zhou H."/>
        </authorList>
    </citation>
    <scope>NUCLEOTIDE SEQUENCE [LARGE SCALE GENOMIC DNA]</scope>
    <source>
        <strain evidence="4 5">LZH-9</strain>
    </source>
</reference>
<organism evidence="4 5">
    <name type="scientific">Lysinibacillus pakistanensis</name>
    <dbReference type="NCBI Taxonomy" id="759811"/>
    <lineage>
        <taxon>Bacteria</taxon>
        <taxon>Bacillati</taxon>
        <taxon>Bacillota</taxon>
        <taxon>Bacilli</taxon>
        <taxon>Bacillales</taxon>
        <taxon>Bacillaceae</taxon>
        <taxon>Lysinibacillus</taxon>
    </lineage>
</organism>
<dbReference type="InterPro" id="IPR010998">
    <property type="entry name" value="Integrase_recombinase_N"/>
</dbReference>
<gene>
    <name evidence="4" type="ORF">GDS87_17140</name>
</gene>
<dbReference type="Gene3D" id="1.10.150.130">
    <property type="match status" value="1"/>
</dbReference>
<keyword evidence="5" id="KW-1185">Reference proteome</keyword>
<evidence type="ECO:0000259" key="3">
    <source>
        <dbReference type="PROSITE" id="PS51900"/>
    </source>
</evidence>
<evidence type="ECO:0000256" key="2">
    <source>
        <dbReference type="PROSITE-ProRule" id="PRU01248"/>
    </source>
</evidence>